<dbReference type="EMBL" id="JAAXPG010000006">
    <property type="protein sequence ID" value="NKY97728.1"/>
    <property type="molecule type" value="Genomic_DNA"/>
</dbReference>
<feature type="transmembrane region" description="Helical" evidence="2">
    <location>
        <begin position="160"/>
        <end position="181"/>
    </location>
</feature>
<organism evidence="4 5">
    <name type="scientific">Nocardiopsis alborubida</name>
    <dbReference type="NCBI Taxonomy" id="146802"/>
    <lineage>
        <taxon>Bacteria</taxon>
        <taxon>Bacillati</taxon>
        <taxon>Actinomycetota</taxon>
        <taxon>Actinomycetes</taxon>
        <taxon>Streptosporangiales</taxon>
        <taxon>Nocardiopsidaceae</taxon>
        <taxon>Nocardiopsis</taxon>
    </lineage>
</organism>
<feature type="domain" description="Transglutaminase-like" evidence="3">
    <location>
        <begin position="471"/>
        <end position="541"/>
    </location>
</feature>
<feature type="compositionally biased region" description="Low complexity" evidence="1">
    <location>
        <begin position="562"/>
        <end position="581"/>
    </location>
</feature>
<feature type="transmembrane region" description="Helical" evidence="2">
    <location>
        <begin position="27"/>
        <end position="43"/>
    </location>
</feature>
<proteinExistence type="predicted"/>
<keyword evidence="5" id="KW-1185">Reference proteome</keyword>
<feature type="region of interest" description="Disordered" evidence="1">
    <location>
        <begin position="388"/>
        <end position="417"/>
    </location>
</feature>
<feature type="region of interest" description="Disordered" evidence="1">
    <location>
        <begin position="539"/>
        <end position="619"/>
    </location>
</feature>
<feature type="transmembrane region" description="Helical" evidence="2">
    <location>
        <begin position="110"/>
        <end position="131"/>
    </location>
</feature>
<dbReference type="InterPro" id="IPR052901">
    <property type="entry name" value="Bact_TGase-like"/>
</dbReference>
<dbReference type="RefSeq" id="WP_061078479.1">
    <property type="nucleotide sequence ID" value="NZ_JAAXPG010000006.1"/>
</dbReference>
<accession>A0A7X6MAF8</accession>
<dbReference type="InterPro" id="IPR021878">
    <property type="entry name" value="TgpA_N"/>
</dbReference>
<dbReference type="Gene3D" id="3.10.620.30">
    <property type="match status" value="1"/>
</dbReference>
<protein>
    <submittedName>
        <fullName evidence="4">Transglutaminase domain-containing protein</fullName>
    </submittedName>
</protein>
<dbReference type="SMART" id="SM00460">
    <property type="entry name" value="TGc"/>
    <property type="match status" value="1"/>
</dbReference>
<keyword evidence="2" id="KW-0812">Transmembrane</keyword>
<name>A0A7X6MAF8_9ACTN</name>
<dbReference type="InterPro" id="IPR038765">
    <property type="entry name" value="Papain-like_cys_pep_sf"/>
</dbReference>
<evidence type="ECO:0000256" key="1">
    <source>
        <dbReference type="SAM" id="MobiDB-lite"/>
    </source>
</evidence>
<keyword evidence="2" id="KW-1133">Transmembrane helix</keyword>
<evidence type="ECO:0000259" key="3">
    <source>
        <dbReference type="SMART" id="SM00460"/>
    </source>
</evidence>
<dbReference type="PANTHER" id="PTHR42736">
    <property type="entry name" value="PROTEIN-GLUTAMINE GAMMA-GLUTAMYLTRANSFERASE"/>
    <property type="match status" value="1"/>
</dbReference>
<evidence type="ECO:0000313" key="5">
    <source>
        <dbReference type="Proteomes" id="UP000553209"/>
    </source>
</evidence>
<dbReference type="SUPFAM" id="SSF54001">
    <property type="entry name" value="Cysteine proteinases"/>
    <property type="match status" value="1"/>
</dbReference>
<dbReference type="Pfam" id="PF01841">
    <property type="entry name" value="Transglut_core"/>
    <property type="match status" value="1"/>
</dbReference>
<feature type="transmembrane region" description="Helical" evidence="2">
    <location>
        <begin position="138"/>
        <end position="154"/>
    </location>
</feature>
<reference evidence="4 5" key="1">
    <citation type="submission" date="2020-04" db="EMBL/GenBank/DDBJ databases">
        <title>MicrobeNet Type strains.</title>
        <authorList>
            <person name="Nicholson A.C."/>
        </authorList>
    </citation>
    <scope>NUCLEOTIDE SEQUENCE [LARGE SCALE GENOMIC DNA]</scope>
    <source>
        <strain evidence="4 5">ATCC 23612</strain>
    </source>
</reference>
<dbReference type="PANTHER" id="PTHR42736:SF1">
    <property type="entry name" value="PROTEIN-GLUTAMINE GAMMA-GLUTAMYLTRANSFERASE"/>
    <property type="match status" value="1"/>
</dbReference>
<dbReference type="AlphaFoldDB" id="A0A7X6MAF8"/>
<gene>
    <name evidence="4" type="ORF">HGB44_08585</name>
</gene>
<keyword evidence="2" id="KW-0472">Membrane</keyword>
<dbReference type="Proteomes" id="UP000553209">
    <property type="component" value="Unassembled WGS sequence"/>
</dbReference>
<feature type="transmembrane region" description="Helical" evidence="2">
    <location>
        <begin position="208"/>
        <end position="228"/>
    </location>
</feature>
<sequence length="803" mass="83867">MPLATLACLLMALPLLGGLVRGETWWVPALVMTVAVGGVSALYRLSGWSTFPVPFLQVLVAALLMTPLFAGHVAPLGLLPSGDVVAHLLRVFDEGFETVNASAPPVSSTAGIMLIIALVFVLFAIVADFLAVTARCPGMVGALVAVLMAVPLIVDDAGLGWLPAASGAVGFLLLLAVDVWVRGREWGVRVPDGHDSSARVLSAVRRTATVSLASAAAVLLALTVPLAVPSLRTDALHTMADGTYIGTGGDLITTTHPLVSLRRELAASSDRTVLTYRTDAEQPDYLRTYVLDEFDGANWTMTPVNASGDTLVDGELPPPTGWGSDSSGEAVTTRISMDSDSPGIDFLPLPYWARTVDVAGEWYADPASHMVFTTESAPTGLSFTVETVDREPSAEELSDSGSPRSLPGDFRDLPSGLDPRVRELTEQLTEDARTPYERAVAIQDHFTGGAFTYDLSPPAVPDGADPLAYFLFEDRVGYCEQFAGAMAVMARQVDIPARVAVGYTAGERQGDDRWAVSVGDAHAWPELYFEGAGWVRFEPTPSSAGGQGSASVPDYSQGGQEGADAPDGAAEETAAPSPEESQAAEDEASAEDEEPSAAPEEDSEDEPSSSVVAPGGGAQDGPDLSWLPVAGAVAGVLLLLALPALVRALTRWSRTASLPGVGRETGAGGAHTAWRELRDTCLDLGGTWSLAESPRTTAERLAGSGPVPRPETAPAGLMSGTAPGPVPPEAAAALRRLALAEEQARYAPSPRAPEGLREDLRTALAGLAGVVGAGARLRAVLLPRSLAPWHRPRRAADPEPVTS</sequence>
<evidence type="ECO:0000256" key="2">
    <source>
        <dbReference type="SAM" id="Phobius"/>
    </source>
</evidence>
<dbReference type="Pfam" id="PF11992">
    <property type="entry name" value="TgpA_N"/>
    <property type="match status" value="1"/>
</dbReference>
<feature type="compositionally biased region" description="Acidic residues" evidence="1">
    <location>
        <begin position="582"/>
        <end position="607"/>
    </location>
</feature>
<evidence type="ECO:0000313" key="4">
    <source>
        <dbReference type="EMBL" id="NKY97728.1"/>
    </source>
</evidence>
<dbReference type="InterPro" id="IPR002931">
    <property type="entry name" value="Transglutaminase-like"/>
</dbReference>
<feature type="transmembrane region" description="Helical" evidence="2">
    <location>
        <begin position="626"/>
        <end position="646"/>
    </location>
</feature>
<comment type="caution">
    <text evidence="4">The sequence shown here is derived from an EMBL/GenBank/DDBJ whole genome shotgun (WGS) entry which is preliminary data.</text>
</comment>
<feature type="transmembrane region" description="Helical" evidence="2">
    <location>
        <begin position="55"/>
        <end position="74"/>
    </location>
</feature>